<dbReference type="InterPro" id="IPR001451">
    <property type="entry name" value="Hexapep"/>
</dbReference>
<dbReference type="Proteomes" id="UP000290439">
    <property type="component" value="Chromosome"/>
</dbReference>
<evidence type="ECO:0000256" key="1">
    <source>
        <dbReference type="ARBA" id="ARBA00007274"/>
    </source>
</evidence>
<dbReference type="EMBL" id="LR215973">
    <property type="protein sequence ID" value="VFA97216.1"/>
    <property type="molecule type" value="Genomic_DNA"/>
</dbReference>
<reference evidence="7 8" key="1">
    <citation type="submission" date="2019-02" db="EMBL/GenBank/DDBJ databases">
        <authorList>
            <consortium name="Pathogen Informatics"/>
        </authorList>
    </citation>
    <scope>NUCLEOTIDE SEQUENCE [LARGE SCALE GENOMIC DNA]</scope>
    <source>
        <strain evidence="7 8">3012STDY6756504</strain>
    </source>
</reference>
<dbReference type="CDD" id="cd03349">
    <property type="entry name" value="LbH_XAT"/>
    <property type="match status" value="1"/>
</dbReference>
<keyword evidence="4" id="KW-0046">Antibiotic resistance</keyword>
<evidence type="ECO:0000256" key="2">
    <source>
        <dbReference type="ARBA" id="ARBA00022679"/>
    </source>
</evidence>
<dbReference type="AlphaFoldDB" id="A0A4U8VUC8"/>
<dbReference type="Pfam" id="PF00132">
    <property type="entry name" value="Hexapep"/>
    <property type="match status" value="1"/>
</dbReference>
<feature type="region of interest" description="Disordered" evidence="6">
    <location>
        <begin position="1"/>
        <end position="26"/>
    </location>
</feature>
<dbReference type="SUPFAM" id="SSF51161">
    <property type="entry name" value="Trimeric LpxA-like enzymes"/>
    <property type="match status" value="1"/>
</dbReference>
<evidence type="ECO:0000256" key="4">
    <source>
        <dbReference type="ARBA" id="ARBA00023251"/>
    </source>
</evidence>
<protein>
    <submittedName>
        <fullName evidence="7">Streptogramin A acetyltransferase</fullName>
        <ecNumber evidence="7">2.3.1.-</ecNumber>
    </submittedName>
</protein>
<evidence type="ECO:0000256" key="6">
    <source>
        <dbReference type="SAM" id="MobiDB-lite"/>
    </source>
</evidence>
<evidence type="ECO:0000313" key="7">
    <source>
        <dbReference type="EMBL" id="VFA97216.1"/>
    </source>
</evidence>
<name>A0A4U8VUC8_9NOCA</name>
<dbReference type="FunFam" id="2.160.10.10:FF:000037">
    <property type="entry name" value="Streptogramin A acetyltransferase"/>
    <property type="match status" value="1"/>
</dbReference>
<dbReference type="GO" id="GO:0016746">
    <property type="term" value="F:acyltransferase activity"/>
    <property type="evidence" value="ECO:0007669"/>
    <property type="project" value="UniProtKB-KW"/>
</dbReference>
<keyword evidence="5 7" id="KW-0012">Acyltransferase</keyword>
<organism evidence="7 8">
    <name type="scientific">Nocardia cyriacigeorgica</name>
    <dbReference type="NCBI Taxonomy" id="135487"/>
    <lineage>
        <taxon>Bacteria</taxon>
        <taxon>Bacillati</taxon>
        <taxon>Actinomycetota</taxon>
        <taxon>Actinomycetes</taxon>
        <taxon>Mycobacteriales</taxon>
        <taxon>Nocardiaceae</taxon>
        <taxon>Nocardia</taxon>
    </lineage>
</organism>
<sequence>MASGSLPAHRAGAPAPETRLAPVSTIPDPATRFPLPHTDRTVFLAPHITSDSIEVGDYTYFDDPHAATEFETNNVLYPFGPEKLIIGRYCAIATGTRFIMAGANHPTHGVSTFPFTIFGGTWAEQTMDIITSIPSRGDTVVGNDVWFGYNSLVMPGVRIGDGAIIATGAVVTGDVAPYTIVGGNPARTVKQRFGDDDVDRLLRAAWWNWPVELVTEHVRTIMSGTPAQIEKIARDNGLLAESTN</sequence>
<keyword evidence="3" id="KW-0677">Repeat</keyword>
<dbReference type="InterPro" id="IPR011004">
    <property type="entry name" value="Trimer_LpxA-like_sf"/>
</dbReference>
<comment type="similarity">
    <text evidence="1">Belongs to the transferase hexapeptide repeat family.</text>
</comment>
<accession>A0A4U8VUC8</accession>
<dbReference type="EC" id="2.3.1.-" evidence="7"/>
<evidence type="ECO:0000256" key="5">
    <source>
        <dbReference type="ARBA" id="ARBA00023315"/>
    </source>
</evidence>
<gene>
    <name evidence="7" type="primary">vatD</name>
    <name evidence="7" type="ORF">NCTC10797_00976</name>
</gene>
<dbReference type="GO" id="GO:0046677">
    <property type="term" value="P:response to antibiotic"/>
    <property type="evidence" value="ECO:0007669"/>
    <property type="project" value="UniProtKB-KW"/>
</dbReference>
<evidence type="ECO:0000313" key="8">
    <source>
        <dbReference type="Proteomes" id="UP000290439"/>
    </source>
</evidence>
<dbReference type="InterPro" id="IPR050179">
    <property type="entry name" value="Trans_hexapeptide_repeat"/>
</dbReference>
<proteinExistence type="inferred from homology"/>
<dbReference type="PANTHER" id="PTHR43300">
    <property type="entry name" value="ACETYLTRANSFERASE"/>
    <property type="match status" value="1"/>
</dbReference>
<dbReference type="PANTHER" id="PTHR43300:SF11">
    <property type="entry name" value="ACETYLTRANSFERASE RV3034C-RELATED"/>
    <property type="match status" value="1"/>
</dbReference>
<evidence type="ECO:0000256" key="3">
    <source>
        <dbReference type="ARBA" id="ARBA00022737"/>
    </source>
</evidence>
<keyword evidence="2 7" id="KW-0808">Transferase</keyword>
<dbReference type="Gene3D" id="2.160.10.10">
    <property type="entry name" value="Hexapeptide repeat proteins"/>
    <property type="match status" value="1"/>
</dbReference>